<protein>
    <recommendedName>
        <fullName evidence="2">N-acetyltransferase domain-containing protein</fullName>
    </recommendedName>
</protein>
<dbReference type="SUPFAM" id="SSF55729">
    <property type="entry name" value="Acyl-CoA N-acyltransferases (Nat)"/>
    <property type="match status" value="1"/>
</dbReference>
<dbReference type="CDD" id="cd07067">
    <property type="entry name" value="HP_PGM_like"/>
    <property type="match status" value="1"/>
</dbReference>
<dbReference type="Pfam" id="PF00300">
    <property type="entry name" value="His_Phos_1"/>
    <property type="match status" value="1"/>
</dbReference>
<name>A0A252F2L3_9FIRM</name>
<accession>A0A252F2L3</accession>
<dbReference type="OrthoDB" id="9781415at2"/>
<comment type="caution">
    <text evidence="3">The sequence shown here is derived from an EMBL/GenBank/DDBJ whole genome shotgun (WGS) entry which is preliminary data.</text>
</comment>
<dbReference type="GO" id="GO:0016747">
    <property type="term" value="F:acyltransferase activity, transferring groups other than amino-acyl groups"/>
    <property type="evidence" value="ECO:0007669"/>
    <property type="project" value="InterPro"/>
</dbReference>
<dbReference type="InterPro" id="IPR050275">
    <property type="entry name" value="PGM_Phosphatase"/>
</dbReference>
<dbReference type="InterPro" id="IPR013078">
    <property type="entry name" value="His_Pase_superF_clade-1"/>
</dbReference>
<dbReference type="InterPro" id="IPR029033">
    <property type="entry name" value="His_PPase_superfam"/>
</dbReference>
<evidence type="ECO:0000313" key="4">
    <source>
        <dbReference type="Proteomes" id="UP000194903"/>
    </source>
</evidence>
<sequence>MSTTIYLVRHAEAEGNIGRRCHGQYDSLLTRRGLEQAKVVGERFRKEPIDAVYSSDLWRARHTALAIAEPHGLPVIERKALREIDMGEWEDKAWAELPVVQPELYDTWCNRPWLCRAPGGETIMESGVRALEEMRRIARDEDGKTVVVVSHGSAIRGILTRALGLRDDEMMQVGWGDNTCVAKMIFHDDGSIEIPYRNDNSHLPKELSTFYSLKWSDSVDVPASPQMWFRPVNWDDAADKAMALDLFHQIYWPTYGKDTYTDAQIEARLRGFQSVTPDAVSFGMVDREIGGIIAINTLENRDTEIGEMGGTCILEKFRGFGFGPQLIGNAVSVYRRMGKKVLQATPAKHNPGAVKFYQRNGFDPVGEYTDECGEFFILQRNIEVK</sequence>
<dbReference type="Gene3D" id="3.40.630.30">
    <property type="match status" value="1"/>
</dbReference>
<dbReference type="Pfam" id="PF00583">
    <property type="entry name" value="Acetyltransf_1"/>
    <property type="match status" value="1"/>
</dbReference>
<keyword evidence="4" id="KW-1185">Reference proteome</keyword>
<dbReference type="Proteomes" id="UP000194903">
    <property type="component" value="Unassembled WGS sequence"/>
</dbReference>
<dbReference type="EMBL" id="NHOC01000008">
    <property type="protein sequence ID" value="OUM20037.1"/>
    <property type="molecule type" value="Genomic_DNA"/>
</dbReference>
<evidence type="ECO:0000259" key="2">
    <source>
        <dbReference type="PROSITE" id="PS51186"/>
    </source>
</evidence>
<dbReference type="PANTHER" id="PTHR48100">
    <property type="entry name" value="BROAD-SPECIFICITY PHOSPHATASE YOR283W-RELATED"/>
    <property type="match status" value="1"/>
</dbReference>
<gene>
    <name evidence="3" type="ORF">CBW42_09865</name>
</gene>
<dbReference type="GO" id="GO:0016791">
    <property type="term" value="F:phosphatase activity"/>
    <property type="evidence" value="ECO:0007669"/>
    <property type="project" value="TreeGrafter"/>
</dbReference>
<proteinExistence type="predicted"/>
<dbReference type="InterPro" id="IPR000182">
    <property type="entry name" value="GNAT_dom"/>
</dbReference>
<dbReference type="PANTHER" id="PTHR48100:SF1">
    <property type="entry name" value="HISTIDINE PHOSPHATASE FAMILY PROTEIN-RELATED"/>
    <property type="match status" value="1"/>
</dbReference>
<organism evidence="3 4">
    <name type="scientific">Butyricicoccus porcorum</name>
    <dbReference type="NCBI Taxonomy" id="1945634"/>
    <lineage>
        <taxon>Bacteria</taxon>
        <taxon>Bacillati</taxon>
        <taxon>Bacillota</taxon>
        <taxon>Clostridia</taxon>
        <taxon>Eubacteriales</taxon>
        <taxon>Butyricicoccaceae</taxon>
        <taxon>Butyricicoccus</taxon>
    </lineage>
</organism>
<reference evidence="3 4" key="1">
    <citation type="submission" date="2017-05" db="EMBL/GenBank/DDBJ databases">
        <title>Butyricicoccus porcorum sp. nov. a butyrate-producing bacterium from the swine intestinal tract.</title>
        <authorList>
            <person name="Trachsel J."/>
            <person name="Humphrey S."/>
            <person name="Allen H.K."/>
        </authorList>
    </citation>
    <scope>NUCLEOTIDE SEQUENCE [LARGE SCALE GENOMIC DNA]</scope>
    <source>
        <strain evidence="3">BB10</strain>
    </source>
</reference>
<evidence type="ECO:0000256" key="1">
    <source>
        <dbReference type="PIRSR" id="PIRSR613078-2"/>
    </source>
</evidence>
<dbReference type="Gene3D" id="3.40.50.1240">
    <property type="entry name" value="Phosphoglycerate mutase-like"/>
    <property type="match status" value="1"/>
</dbReference>
<dbReference type="PROSITE" id="PS51186">
    <property type="entry name" value="GNAT"/>
    <property type="match status" value="1"/>
</dbReference>
<dbReference type="GO" id="GO:0005737">
    <property type="term" value="C:cytoplasm"/>
    <property type="evidence" value="ECO:0007669"/>
    <property type="project" value="TreeGrafter"/>
</dbReference>
<dbReference type="InterPro" id="IPR016181">
    <property type="entry name" value="Acyl_CoA_acyltransferase"/>
</dbReference>
<dbReference type="RefSeq" id="WP_087020726.1">
    <property type="nucleotide sequence ID" value="NZ_CP178353.1"/>
</dbReference>
<feature type="domain" description="N-acetyltransferase" evidence="2">
    <location>
        <begin position="227"/>
        <end position="383"/>
    </location>
</feature>
<feature type="binding site" evidence="1">
    <location>
        <position position="59"/>
    </location>
    <ligand>
        <name>substrate</name>
    </ligand>
</feature>
<dbReference type="SMART" id="SM00855">
    <property type="entry name" value="PGAM"/>
    <property type="match status" value="1"/>
</dbReference>
<dbReference type="SUPFAM" id="SSF53254">
    <property type="entry name" value="Phosphoglycerate mutase-like"/>
    <property type="match status" value="1"/>
</dbReference>
<feature type="binding site" evidence="1">
    <location>
        <begin position="9"/>
        <end position="16"/>
    </location>
    <ligand>
        <name>substrate</name>
    </ligand>
</feature>
<evidence type="ECO:0000313" key="3">
    <source>
        <dbReference type="EMBL" id="OUM20037.1"/>
    </source>
</evidence>
<dbReference type="AlphaFoldDB" id="A0A252F2L3"/>